<gene>
    <name evidence="2" type="ORF">PAUS00366_LOCUS14610</name>
    <name evidence="3" type="ORF">PAUS00366_LOCUS14611</name>
</gene>
<evidence type="ECO:0000256" key="1">
    <source>
        <dbReference type="SAM" id="MobiDB-lite"/>
    </source>
</evidence>
<name>A0A6V0AG34_9STRA</name>
<reference evidence="3" key="1">
    <citation type="submission" date="2021-01" db="EMBL/GenBank/DDBJ databases">
        <authorList>
            <person name="Corre E."/>
            <person name="Pelletier E."/>
            <person name="Niang G."/>
            <person name="Scheremetjew M."/>
            <person name="Finn R."/>
            <person name="Kale V."/>
            <person name="Holt S."/>
            <person name="Cochrane G."/>
            <person name="Meng A."/>
            <person name="Brown T."/>
            <person name="Cohen L."/>
        </authorList>
    </citation>
    <scope>NUCLEOTIDE SEQUENCE</scope>
    <source>
        <strain evidence="3">10249 10 AB</strain>
    </source>
</reference>
<evidence type="ECO:0000313" key="2">
    <source>
        <dbReference type="EMBL" id="CAE0721855.1"/>
    </source>
</evidence>
<organism evidence="3">
    <name type="scientific">Pseudo-nitzschia australis</name>
    <dbReference type="NCBI Taxonomy" id="44445"/>
    <lineage>
        <taxon>Eukaryota</taxon>
        <taxon>Sar</taxon>
        <taxon>Stramenopiles</taxon>
        <taxon>Ochrophyta</taxon>
        <taxon>Bacillariophyta</taxon>
        <taxon>Bacillariophyceae</taxon>
        <taxon>Bacillariophycidae</taxon>
        <taxon>Bacillariales</taxon>
        <taxon>Bacillariaceae</taxon>
        <taxon>Pseudo-nitzschia</taxon>
    </lineage>
</organism>
<dbReference type="AlphaFoldDB" id="A0A6V0AG34"/>
<proteinExistence type="predicted"/>
<accession>A0A6V0AG34</accession>
<dbReference type="EMBL" id="HBIX01020783">
    <property type="protein sequence ID" value="CAE0721856.1"/>
    <property type="molecule type" value="Transcribed_RNA"/>
</dbReference>
<dbReference type="EMBL" id="HBIX01020782">
    <property type="protein sequence ID" value="CAE0721855.1"/>
    <property type="molecule type" value="Transcribed_RNA"/>
</dbReference>
<evidence type="ECO:0000313" key="3">
    <source>
        <dbReference type="EMBL" id="CAE0721856.1"/>
    </source>
</evidence>
<feature type="region of interest" description="Disordered" evidence="1">
    <location>
        <begin position="170"/>
        <end position="191"/>
    </location>
</feature>
<protein>
    <submittedName>
        <fullName evidence="3">Uncharacterized protein</fullName>
    </submittedName>
</protein>
<feature type="compositionally biased region" description="Basic and acidic residues" evidence="1">
    <location>
        <begin position="170"/>
        <end position="185"/>
    </location>
</feature>
<sequence length="239" mass="25780">MRTTSMRGLVLPTTLSVVVAMAGFDYYAHGFSTLSSVSHVAYVVQSNVDSTAATTKARTTTTALLGILDDIMDEETSAGDEENGNDERLDGLYHSLIFASDLQSEISKRLEECTDPSFLEYLIASSESTNDKGEQQGLQELIDQIAEVKTTTAAKAVAAEKEKAALAAKAEKELETETTPTDKNKSMSNADVLRKASEIDAAIAMSDEEKPSDFISDCREVVNLSRGFNDSGQMRVGGR</sequence>